<dbReference type="AlphaFoldDB" id="A0AAV5P2I5"/>
<reference evidence="5" key="1">
    <citation type="journal article" date="2019" name="Int. J. Syst. Evol. Microbiol.">
        <title>The Global Catalogue of Microorganisms (GCM) 10K type strain sequencing project: providing services to taxonomists for standard genome sequencing and annotation.</title>
        <authorList>
            <consortium name="The Broad Institute Genomics Platform"/>
            <consortium name="The Broad Institute Genome Sequencing Center for Infectious Disease"/>
            <person name="Wu L."/>
            <person name="Ma J."/>
        </authorList>
    </citation>
    <scope>NUCLEOTIDE SEQUENCE [LARGE SCALE GENOMIC DNA]</scope>
    <source>
        <strain evidence="5">NBRC 15640</strain>
    </source>
</reference>
<gene>
    <name evidence="4" type="ORF">GCM10007932_58260</name>
</gene>
<dbReference type="InterPro" id="IPR036291">
    <property type="entry name" value="NAD(P)-bd_dom_sf"/>
</dbReference>
<name>A0AAV5P2I5_9VIBR</name>
<dbReference type="PRINTS" id="PR00080">
    <property type="entry name" value="SDRFAMILY"/>
</dbReference>
<dbReference type="PIRSF" id="PIRSF000126">
    <property type="entry name" value="11-beta-HSD1"/>
    <property type="match status" value="1"/>
</dbReference>
<evidence type="ECO:0000313" key="4">
    <source>
        <dbReference type="EMBL" id="GLQ76463.1"/>
    </source>
</evidence>
<dbReference type="PANTHER" id="PTHR44196">
    <property type="entry name" value="DEHYDROGENASE/REDUCTASE SDR FAMILY MEMBER 7B"/>
    <property type="match status" value="1"/>
</dbReference>
<evidence type="ECO:0000256" key="1">
    <source>
        <dbReference type="ARBA" id="ARBA00006484"/>
    </source>
</evidence>
<dbReference type="EMBL" id="BSNX01000075">
    <property type="protein sequence ID" value="GLQ76463.1"/>
    <property type="molecule type" value="Genomic_DNA"/>
</dbReference>
<evidence type="ECO:0000256" key="3">
    <source>
        <dbReference type="RuleBase" id="RU000363"/>
    </source>
</evidence>
<protein>
    <submittedName>
        <fullName evidence="4">Short-chain dehydrogenase</fullName>
    </submittedName>
</protein>
<keyword evidence="5" id="KW-1185">Reference proteome</keyword>
<dbReference type="CDD" id="cd05233">
    <property type="entry name" value="SDR_c"/>
    <property type="match status" value="1"/>
</dbReference>
<dbReference type="Pfam" id="PF00106">
    <property type="entry name" value="adh_short"/>
    <property type="match status" value="1"/>
</dbReference>
<dbReference type="InterPro" id="IPR020904">
    <property type="entry name" value="Sc_DH/Rdtase_CS"/>
</dbReference>
<comment type="similarity">
    <text evidence="1 3">Belongs to the short-chain dehydrogenases/reductases (SDR) family.</text>
</comment>
<comment type="caution">
    <text evidence="4">The sequence shown here is derived from an EMBL/GenBank/DDBJ whole genome shotgun (WGS) entry which is preliminary data.</text>
</comment>
<evidence type="ECO:0000256" key="2">
    <source>
        <dbReference type="ARBA" id="ARBA00023002"/>
    </source>
</evidence>
<dbReference type="PANTHER" id="PTHR44196:SF2">
    <property type="entry name" value="SHORT-CHAIN DEHYDROGENASE-RELATED"/>
    <property type="match status" value="1"/>
</dbReference>
<organism evidence="4 5">
    <name type="scientific">Vibrio penaeicida</name>
    <dbReference type="NCBI Taxonomy" id="104609"/>
    <lineage>
        <taxon>Bacteria</taxon>
        <taxon>Pseudomonadati</taxon>
        <taxon>Pseudomonadota</taxon>
        <taxon>Gammaproteobacteria</taxon>
        <taxon>Vibrionales</taxon>
        <taxon>Vibrionaceae</taxon>
        <taxon>Vibrio</taxon>
    </lineage>
</organism>
<dbReference type="SUPFAM" id="SSF51735">
    <property type="entry name" value="NAD(P)-binding Rossmann-fold domains"/>
    <property type="match status" value="1"/>
</dbReference>
<dbReference type="PROSITE" id="PS00061">
    <property type="entry name" value="ADH_SHORT"/>
    <property type="match status" value="1"/>
</dbReference>
<keyword evidence="2" id="KW-0560">Oxidoreductase</keyword>
<dbReference type="GO" id="GO:0016491">
    <property type="term" value="F:oxidoreductase activity"/>
    <property type="evidence" value="ECO:0007669"/>
    <property type="project" value="UniProtKB-KW"/>
</dbReference>
<dbReference type="InterPro" id="IPR002347">
    <property type="entry name" value="SDR_fam"/>
</dbReference>
<sequence>MKTSTDKTEVNIMKTAFITGATSGIGFEFAKSLSEQGYALIVHGRNPQKLAELERQIEGVSQTICADLSDPDTHAQVIQQLEAYSSPIDVAINNAGYGLYGAHIEHTSAEIQKMVSVNVLALTSLSEYFAKRMEKQGKGYLMNVASTAAYQPQPYMAAYAASKAYVASFTEALAVEMKGKGVNITCLSPGRTDTGFFTFDGKDESSSGTGTFAAKYRVSPAKVAQKGLDALFKGRFREIPFLDNKFYVFLNRILSKDGMLKMYSSAMKNV</sequence>
<evidence type="ECO:0000313" key="5">
    <source>
        <dbReference type="Proteomes" id="UP001156690"/>
    </source>
</evidence>
<proteinExistence type="inferred from homology"/>
<dbReference type="PRINTS" id="PR00081">
    <property type="entry name" value="GDHRDH"/>
</dbReference>
<dbReference type="Gene3D" id="3.40.50.720">
    <property type="entry name" value="NAD(P)-binding Rossmann-like Domain"/>
    <property type="match status" value="1"/>
</dbReference>
<dbReference type="GO" id="GO:0016020">
    <property type="term" value="C:membrane"/>
    <property type="evidence" value="ECO:0007669"/>
    <property type="project" value="TreeGrafter"/>
</dbReference>
<dbReference type="RefSeq" id="WP_224055766.1">
    <property type="nucleotide sequence ID" value="NZ_AP025145.1"/>
</dbReference>
<dbReference type="Proteomes" id="UP001156690">
    <property type="component" value="Unassembled WGS sequence"/>
</dbReference>
<accession>A0AAV5P2I5</accession>